<dbReference type="EC" id="3.5.2.5" evidence="7"/>
<evidence type="ECO:0000256" key="7">
    <source>
        <dbReference type="ARBA" id="ARBA00012863"/>
    </source>
</evidence>
<keyword evidence="15" id="KW-1185">Reference proteome</keyword>
<comment type="cofactor">
    <cofactor evidence="1">
        <name>Zn(2+)</name>
        <dbReference type="ChEBI" id="CHEBI:29105"/>
    </cofactor>
</comment>
<evidence type="ECO:0000256" key="9">
    <source>
        <dbReference type="ARBA" id="ARBA00022723"/>
    </source>
</evidence>
<evidence type="ECO:0000313" key="15">
    <source>
        <dbReference type="Proteomes" id="UP000220914"/>
    </source>
</evidence>
<name>A0A2A7N9W3_MYCAG</name>
<comment type="similarity">
    <text evidence="5">Belongs to the metallo-dependent hydrolases superfamily. Allantoinase family.</text>
</comment>
<dbReference type="GO" id="GO:0000256">
    <property type="term" value="P:allantoin catabolic process"/>
    <property type="evidence" value="ECO:0007669"/>
    <property type="project" value="InterPro"/>
</dbReference>
<dbReference type="PANTHER" id="PTHR43668:SF2">
    <property type="entry name" value="ALLANTOINASE"/>
    <property type="match status" value="1"/>
</dbReference>
<dbReference type="Pfam" id="PF01979">
    <property type="entry name" value="Amidohydro_1"/>
    <property type="match status" value="1"/>
</dbReference>
<keyword evidence="11" id="KW-0862">Zinc</keyword>
<evidence type="ECO:0000256" key="1">
    <source>
        <dbReference type="ARBA" id="ARBA00001947"/>
    </source>
</evidence>
<keyword evidence="10" id="KW-0378">Hydrolase</keyword>
<dbReference type="GO" id="GO:0008270">
    <property type="term" value="F:zinc ion binding"/>
    <property type="evidence" value="ECO:0007669"/>
    <property type="project" value="InterPro"/>
</dbReference>
<evidence type="ECO:0000256" key="10">
    <source>
        <dbReference type="ARBA" id="ARBA00022801"/>
    </source>
</evidence>
<organism evidence="14 15">
    <name type="scientific">Mycolicibacterium agri</name>
    <name type="common">Mycobacterium agri</name>
    <dbReference type="NCBI Taxonomy" id="36811"/>
    <lineage>
        <taxon>Bacteria</taxon>
        <taxon>Bacillati</taxon>
        <taxon>Actinomycetota</taxon>
        <taxon>Actinomycetes</taxon>
        <taxon>Mycobacteriales</taxon>
        <taxon>Mycobacteriaceae</taxon>
        <taxon>Mycolicibacterium</taxon>
    </lineage>
</organism>
<dbReference type="InterPro" id="IPR006680">
    <property type="entry name" value="Amidohydro-rel"/>
</dbReference>
<dbReference type="InterPro" id="IPR050138">
    <property type="entry name" value="DHOase/Allantoinase_Hydrolase"/>
</dbReference>
<dbReference type="NCBIfam" id="TIGR03178">
    <property type="entry name" value="allantoinase"/>
    <property type="match status" value="1"/>
</dbReference>
<evidence type="ECO:0000256" key="6">
    <source>
        <dbReference type="ARBA" id="ARBA00011881"/>
    </source>
</evidence>
<dbReference type="EMBL" id="BLKS01000001">
    <property type="protein sequence ID" value="GFG50394.1"/>
    <property type="molecule type" value="Genomic_DNA"/>
</dbReference>
<dbReference type="PROSITE" id="PS00482">
    <property type="entry name" value="DIHYDROOROTASE_1"/>
    <property type="match status" value="1"/>
</dbReference>
<dbReference type="InterPro" id="IPR017593">
    <property type="entry name" value="Allantoinase"/>
</dbReference>
<dbReference type="Proteomes" id="UP000220914">
    <property type="component" value="Unassembled WGS sequence"/>
</dbReference>
<dbReference type="SUPFAM" id="SSF51338">
    <property type="entry name" value="Composite domain of metallo-dependent hydrolases"/>
    <property type="match status" value="1"/>
</dbReference>
<evidence type="ECO:0000256" key="3">
    <source>
        <dbReference type="ARBA" id="ARBA00004968"/>
    </source>
</evidence>
<evidence type="ECO:0000313" key="14">
    <source>
        <dbReference type="EMBL" id="PEG40646.1"/>
    </source>
</evidence>
<dbReference type="AlphaFoldDB" id="A0A2A7N9W3"/>
<gene>
    <name evidence="14" type="primary">allB</name>
    <name evidence="14" type="ORF">CQY20_06865</name>
    <name evidence="13" type="ORF">MAGR_18350</name>
</gene>
<evidence type="ECO:0000313" key="16">
    <source>
        <dbReference type="Proteomes" id="UP000465302"/>
    </source>
</evidence>
<dbReference type="Proteomes" id="UP000465302">
    <property type="component" value="Unassembled WGS sequence"/>
</dbReference>
<comment type="pathway">
    <text evidence="3">Nitrogen metabolism; (S)-allantoin degradation; allantoate from (S)-allantoin: step 1/1.</text>
</comment>
<dbReference type="FunFam" id="3.20.20.140:FF:000032">
    <property type="entry name" value="Allantoinase Dal1"/>
    <property type="match status" value="1"/>
</dbReference>
<proteinExistence type="inferred from homology"/>
<reference evidence="13" key="3">
    <citation type="submission" date="2020-02" db="EMBL/GenBank/DDBJ databases">
        <authorList>
            <person name="Matsumoto Y."/>
            <person name="Motooka D."/>
            <person name="Nakamura S."/>
        </authorList>
    </citation>
    <scope>NUCLEOTIDE SEQUENCE</scope>
    <source>
        <strain evidence="13">JCM 6377</strain>
    </source>
</reference>
<dbReference type="InterPro" id="IPR032466">
    <property type="entry name" value="Metal_Hydrolase"/>
</dbReference>
<dbReference type="GO" id="GO:0006145">
    <property type="term" value="P:purine nucleobase catabolic process"/>
    <property type="evidence" value="ECO:0007669"/>
    <property type="project" value="TreeGrafter"/>
</dbReference>
<dbReference type="GO" id="GO:0004038">
    <property type="term" value="F:allantoinase activity"/>
    <property type="evidence" value="ECO:0007669"/>
    <property type="project" value="UniProtKB-EC"/>
</dbReference>
<dbReference type="GO" id="GO:0050897">
    <property type="term" value="F:cobalt ion binding"/>
    <property type="evidence" value="ECO:0007669"/>
    <property type="project" value="InterPro"/>
</dbReference>
<dbReference type="Gene3D" id="3.20.20.140">
    <property type="entry name" value="Metal-dependent hydrolases"/>
    <property type="match status" value="1"/>
</dbReference>
<evidence type="ECO:0000256" key="8">
    <source>
        <dbReference type="ARBA" id="ARBA00022631"/>
    </source>
</evidence>
<dbReference type="InterPro" id="IPR011059">
    <property type="entry name" value="Metal-dep_hydrolase_composite"/>
</dbReference>
<comment type="caution">
    <text evidence="14">The sequence shown here is derived from an EMBL/GenBank/DDBJ whole genome shotgun (WGS) entry which is preliminary data.</text>
</comment>
<dbReference type="GO" id="GO:0005737">
    <property type="term" value="C:cytoplasm"/>
    <property type="evidence" value="ECO:0007669"/>
    <property type="project" value="TreeGrafter"/>
</dbReference>
<keyword evidence="8" id="KW-0659">Purine metabolism</keyword>
<dbReference type="InterPro" id="IPR002195">
    <property type="entry name" value="Dihydroorotase_CS"/>
</dbReference>
<evidence type="ECO:0000259" key="12">
    <source>
        <dbReference type="Pfam" id="PF01979"/>
    </source>
</evidence>
<dbReference type="SUPFAM" id="SSF51556">
    <property type="entry name" value="Metallo-dependent hydrolases"/>
    <property type="match status" value="1"/>
</dbReference>
<dbReference type="OrthoDB" id="9803027at2"/>
<sequence>MSDLDLVIRAPRLVSTAGEVSRIVGVKDGTIVAIEPMESDLTAPQAIELSADEALLPGVVDSHVHVNDPGRTEWEGFASATRAAAAGGVTTLIDMPLNSIPPTVDVTALEVKRKTAQTQAHIDVGFWGGAVPGNVPDLRPLYDAGVFGFKCFLLHSGVDEFPPLDPDQLEAAMREIVKFDGLMIVHAEDTHAIEHAPTAHGETYANFLSSRPRGAENLAIAQVIELARWTGCRVHILHVSSSDALPMIASARRDGIRITAETCPHYLTFAAEEIPDGATQFKCCPPIREGSNRELLWHGLRDGIIDMVVSDHSPSTPDLKCLDIGDFGVAWGGISSLQIGLSAVWTQARQRGFGLVDVCRWMCQAPAKQTGLRRKGRIDIGYDADFCVFAPDDAFVVDARQLHHKNPITPYDGRPLAGRVRSTWLRGKQIDIDGEPQGRLLTRGTA</sequence>
<protein>
    <recommendedName>
        <fullName evidence="7">allantoinase</fullName>
        <ecNumber evidence="7">3.5.2.5</ecNumber>
    </recommendedName>
</protein>
<comment type="similarity">
    <text evidence="4">Belongs to the metallo-dependent hydrolases superfamily. DHOase family. Class I DHOase subfamily.</text>
</comment>
<keyword evidence="9" id="KW-0479">Metal-binding</keyword>
<comment type="subunit">
    <text evidence="6">Homotetramer.</text>
</comment>
<dbReference type="RefSeq" id="WP_097939315.1">
    <property type="nucleotide sequence ID" value="NZ_BLKS01000001.1"/>
</dbReference>
<evidence type="ECO:0000256" key="11">
    <source>
        <dbReference type="ARBA" id="ARBA00022833"/>
    </source>
</evidence>
<dbReference type="EMBL" id="PDCP01000009">
    <property type="protein sequence ID" value="PEG40646.1"/>
    <property type="molecule type" value="Genomic_DNA"/>
</dbReference>
<dbReference type="PANTHER" id="PTHR43668">
    <property type="entry name" value="ALLANTOINASE"/>
    <property type="match status" value="1"/>
</dbReference>
<evidence type="ECO:0000256" key="5">
    <source>
        <dbReference type="ARBA" id="ARBA00010368"/>
    </source>
</evidence>
<evidence type="ECO:0000256" key="2">
    <source>
        <dbReference type="ARBA" id="ARBA00002368"/>
    </source>
</evidence>
<reference evidence="14 15" key="1">
    <citation type="submission" date="2017-10" db="EMBL/GenBank/DDBJ databases">
        <title>The new phylogeny of genus Mycobacterium.</title>
        <authorList>
            <person name="Tortoli E."/>
            <person name="Trovato A."/>
            <person name="Cirillo D.M."/>
        </authorList>
    </citation>
    <scope>NUCLEOTIDE SEQUENCE [LARGE SCALE GENOMIC DNA]</scope>
    <source>
        <strain evidence="14 15">CCUG37673</strain>
    </source>
</reference>
<evidence type="ECO:0000256" key="4">
    <source>
        <dbReference type="ARBA" id="ARBA00010286"/>
    </source>
</evidence>
<evidence type="ECO:0000313" key="13">
    <source>
        <dbReference type="EMBL" id="GFG50394.1"/>
    </source>
</evidence>
<feature type="domain" description="Amidohydrolase-related" evidence="12">
    <location>
        <begin position="55"/>
        <end position="429"/>
    </location>
</feature>
<comment type="function">
    <text evidence="2">Catalyzes the reversible cyclization of carbamoyl aspartate to dihydroorotate.</text>
</comment>
<accession>A0A2A7N9W3</accession>
<reference evidence="13 16" key="2">
    <citation type="journal article" date="2019" name="Emerg. Microbes Infect.">
        <title>Comprehensive subspecies identification of 175 nontuberculous mycobacteria species based on 7547 genomic profiles.</title>
        <authorList>
            <person name="Matsumoto Y."/>
            <person name="Kinjo T."/>
            <person name="Motooka D."/>
            <person name="Nabeya D."/>
            <person name="Jung N."/>
            <person name="Uechi K."/>
            <person name="Horii T."/>
            <person name="Iida T."/>
            <person name="Fujita J."/>
            <person name="Nakamura S."/>
        </authorList>
    </citation>
    <scope>NUCLEOTIDE SEQUENCE [LARGE SCALE GENOMIC DNA]</scope>
    <source>
        <strain evidence="13 16">JCM 6377</strain>
    </source>
</reference>